<organism evidence="3 4">
    <name type="scientific">Trichococcus flocculiformis</name>
    <dbReference type="NCBI Taxonomy" id="82803"/>
    <lineage>
        <taxon>Bacteria</taxon>
        <taxon>Bacillati</taxon>
        <taxon>Bacillota</taxon>
        <taxon>Bacilli</taxon>
        <taxon>Lactobacillales</taxon>
        <taxon>Carnobacteriaceae</taxon>
        <taxon>Trichococcus</taxon>
    </lineage>
</organism>
<sequence>MTKNAYYFSHDSNARHDEKILMLRAEHGWEGYGIYWALVEMMFESTDTALSHDKLAGISLSLSIDMAALSAVIDTCIAEGLFMSDSEMFWSDSLRRRKSKFTEKSDRLRKQRSEAGRKGAAARWQKDGTDISTVNEKPDESNAPHGTAMTDDSTAIAPDSTAMTDDSKVKERKVKESKTHTMGVRETLLADFDEFWKKYPNKIKQEQAASLWLSIDPDQTLIEEIMQGLDRWLASDQWERGIYQSPINWLRDKRWMDHPPKCKPKKEQAGSHNYQDDSLQDLIAQKMAKQREERT</sequence>
<dbReference type="EMBL" id="JAAZCD010000306">
    <property type="protein sequence ID" value="NLD33160.1"/>
    <property type="molecule type" value="Genomic_DNA"/>
</dbReference>
<dbReference type="RefSeq" id="WP_276648697.1">
    <property type="nucleotide sequence ID" value="NZ_JAAZCD010000306.1"/>
</dbReference>
<proteinExistence type="predicted"/>
<name>A0A847D9I1_9LACT</name>
<gene>
    <name evidence="3" type="ORF">GX662_13045</name>
</gene>
<feature type="compositionally biased region" description="Basic and acidic residues" evidence="1">
    <location>
        <begin position="101"/>
        <end position="117"/>
    </location>
</feature>
<feature type="compositionally biased region" description="Basic and acidic residues" evidence="1">
    <location>
        <begin position="254"/>
        <end position="269"/>
    </location>
</feature>
<dbReference type="AlphaFoldDB" id="A0A847D9I1"/>
<feature type="domain" description="Lin1244/Lin1753-like N-terminal" evidence="2">
    <location>
        <begin position="7"/>
        <end position="93"/>
    </location>
</feature>
<accession>A0A847D9I1</accession>
<feature type="region of interest" description="Disordered" evidence="1">
    <location>
        <begin position="101"/>
        <end position="178"/>
    </location>
</feature>
<evidence type="ECO:0000259" key="2">
    <source>
        <dbReference type="Pfam" id="PF14297"/>
    </source>
</evidence>
<evidence type="ECO:0000256" key="1">
    <source>
        <dbReference type="SAM" id="MobiDB-lite"/>
    </source>
</evidence>
<reference evidence="3 4" key="1">
    <citation type="journal article" date="2020" name="Biotechnol. Biofuels">
        <title>New insights from the biogas microbiome by comprehensive genome-resolved metagenomics of nearly 1600 species originating from multiple anaerobic digesters.</title>
        <authorList>
            <person name="Campanaro S."/>
            <person name="Treu L."/>
            <person name="Rodriguez-R L.M."/>
            <person name="Kovalovszki A."/>
            <person name="Ziels R.M."/>
            <person name="Maus I."/>
            <person name="Zhu X."/>
            <person name="Kougias P.G."/>
            <person name="Basile A."/>
            <person name="Luo G."/>
            <person name="Schluter A."/>
            <person name="Konstantinidis K.T."/>
            <person name="Angelidaki I."/>
        </authorList>
    </citation>
    <scope>NUCLEOTIDE SEQUENCE [LARGE SCALE GENOMIC DNA]</scope>
    <source>
        <strain evidence="3">AS07pgkLD_105</strain>
    </source>
</reference>
<feature type="compositionally biased region" description="Basic and acidic residues" evidence="1">
    <location>
        <begin position="165"/>
        <end position="178"/>
    </location>
</feature>
<feature type="region of interest" description="Disordered" evidence="1">
    <location>
        <begin position="254"/>
        <end position="295"/>
    </location>
</feature>
<evidence type="ECO:0000313" key="4">
    <source>
        <dbReference type="Proteomes" id="UP000589373"/>
    </source>
</evidence>
<dbReference type="Proteomes" id="UP000589373">
    <property type="component" value="Unassembled WGS sequence"/>
</dbReference>
<comment type="caution">
    <text evidence="3">The sequence shown here is derived from an EMBL/GenBank/DDBJ whole genome shotgun (WGS) entry which is preliminary data.</text>
</comment>
<evidence type="ECO:0000313" key="3">
    <source>
        <dbReference type="EMBL" id="NLD33160.1"/>
    </source>
</evidence>
<protein>
    <submittedName>
        <fullName evidence="3">DUF4373 domain-containing protein</fullName>
    </submittedName>
</protein>
<dbReference type="Pfam" id="PF14297">
    <property type="entry name" value="Lin1244_N"/>
    <property type="match status" value="1"/>
</dbReference>
<dbReference type="InterPro" id="IPR025400">
    <property type="entry name" value="Lin1244/Lin1753-like_N"/>
</dbReference>